<feature type="signal peptide" evidence="1">
    <location>
        <begin position="1"/>
        <end position="23"/>
    </location>
</feature>
<dbReference type="Gene3D" id="1.25.40.10">
    <property type="entry name" value="Tetratricopeptide repeat domain"/>
    <property type="match status" value="1"/>
</dbReference>
<keyword evidence="1" id="KW-0732">Signal</keyword>
<evidence type="ECO:0000256" key="1">
    <source>
        <dbReference type="SAM" id="SignalP"/>
    </source>
</evidence>
<evidence type="ECO:0000313" key="2">
    <source>
        <dbReference type="EMBL" id="KPM82589.1"/>
    </source>
</evidence>
<gene>
    <name evidence="2" type="ORF">AOG27_14855</name>
</gene>
<name>A0A0P7DYA0_9GAMM</name>
<evidence type="ECO:0000313" key="3">
    <source>
        <dbReference type="Proteomes" id="UP000050378"/>
    </source>
</evidence>
<dbReference type="SUPFAM" id="SSF48452">
    <property type="entry name" value="TPR-like"/>
    <property type="match status" value="1"/>
</dbReference>
<organism evidence="2 3">
    <name type="scientific">Pseudoalteromonas lipolytica</name>
    <dbReference type="NCBI Taxonomy" id="570156"/>
    <lineage>
        <taxon>Bacteria</taxon>
        <taxon>Pseudomonadati</taxon>
        <taxon>Pseudomonadota</taxon>
        <taxon>Gammaproteobacteria</taxon>
        <taxon>Alteromonadales</taxon>
        <taxon>Pseudoalteromonadaceae</taxon>
        <taxon>Pseudoalteromonas</taxon>
    </lineage>
</organism>
<protein>
    <recommendedName>
        <fullName evidence="4">Tetratricopeptide repeat-containing protein</fullName>
    </recommendedName>
</protein>
<sequence length="140" mass="15480">MFSTLMKRVAVSSLLTCSAMAVADQSDYKLMVIDQSTQATVETNRQYELAFNQCALSVQAKNFKEAETLCSKAISLLSKSKVPAYKRRELTSFALSNRGVARIMSENDTAALSDFYEAVQISGNELVEHNLTRAKKNLAL</sequence>
<dbReference type="EMBL" id="LJTC01000010">
    <property type="protein sequence ID" value="KPM82589.1"/>
    <property type="molecule type" value="Genomic_DNA"/>
</dbReference>
<reference evidence="2 3" key="1">
    <citation type="submission" date="2015-09" db="EMBL/GenBank/DDBJ databases">
        <title>Draft Genome Sequence of Pseudoalteromonas lipolytica UCD-48B.</title>
        <authorList>
            <person name="Krusor M."/>
            <person name="Coil D.A."/>
            <person name="Lang J.M."/>
            <person name="Eisen J.A."/>
            <person name="Alexiev A."/>
        </authorList>
    </citation>
    <scope>NUCLEOTIDE SEQUENCE [LARGE SCALE GENOMIC DNA]</scope>
    <source>
        <strain evidence="2 3">UCD-48B</strain>
    </source>
</reference>
<evidence type="ECO:0008006" key="4">
    <source>
        <dbReference type="Google" id="ProtNLM"/>
    </source>
</evidence>
<dbReference type="AlphaFoldDB" id="A0A0P7DYA0"/>
<dbReference type="PATRIC" id="fig|570156.3.peg.4059"/>
<accession>A0A0P7DYA0</accession>
<dbReference type="STRING" id="570156.AOG27_14855"/>
<feature type="chain" id="PRO_5006138144" description="Tetratricopeptide repeat-containing protein" evidence="1">
    <location>
        <begin position="24"/>
        <end position="140"/>
    </location>
</feature>
<proteinExistence type="predicted"/>
<comment type="caution">
    <text evidence="2">The sequence shown here is derived from an EMBL/GenBank/DDBJ whole genome shotgun (WGS) entry which is preliminary data.</text>
</comment>
<dbReference type="OrthoDB" id="6291344at2"/>
<dbReference type="Proteomes" id="UP000050378">
    <property type="component" value="Unassembled WGS sequence"/>
</dbReference>
<dbReference type="InterPro" id="IPR011990">
    <property type="entry name" value="TPR-like_helical_dom_sf"/>
</dbReference>
<dbReference type="RefSeq" id="WP_054553792.1">
    <property type="nucleotide sequence ID" value="NZ_LJTC01000010.1"/>
</dbReference>